<keyword evidence="7" id="KW-0813">Transport</keyword>
<keyword evidence="5 8" id="KW-1133">Transmembrane helix</keyword>
<organism evidence="9 10">
    <name type="scientific">Natronomicrosphaera hydrolytica</name>
    <dbReference type="NCBI Taxonomy" id="3242702"/>
    <lineage>
        <taxon>Bacteria</taxon>
        <taxon>Pseudomonadati</taxon>
        <taxon>Planctomycetota</taxon>
        <taxon>Phycisphaerae</taxon>
        <taxon>Phycisphaerales</taxon>
        <taxon>Phycisphaeraceae</taxon>
        <taxon>Natronomicrosphaera</taxon>
    </lineage>
</organism>
<evidence type="ECO:0000256" key="6">
    <source>
        <dbReference type="ARBA" id="ARBA00023136"/>
    </source>
</evidence>
<gene>
    <name evidence="9" type="ORF">ACERK3_00470</name>
</gene>
<accession>A0ABV4U2S5</accession>
<evidence type="ECO:0000256" key="8">
    <source>
        <dbReference type="SAM" id="Phobius"/>
    </source>
</evidence>
<evidence type="ECO:0000256" key="1">
    <source>
        <dbReference type="ARBA" id="ARBA00004162"/>
    </source>
</evidence>
<evidence type="ECO:0000256" key="3">
    <source>
        <dbReference type="ARBA" id="ARBA00022475"/>
    </source>
</evidence>
<sequence>MRQRLHVRRHDLTPRVEMLPMLDVIFLLLTFFIYSLLVMVRAEVLPVELVPVGTGEAAQTGTVKAITIDRAGQIYLNREPVDNDTLDSRLSELAEADDPPRLFLAMESTLDGDAAAGPAVDRGPMLVALINRVQRAGLYDFVIVGEPGGGGGAGGGASGGGGGP</sequence>
<proteinExistence type="inferred from homology"/>
<comment type="similarity">
    <text evidence="2 7">Belongs to the ExbD/TolR family.</text>
</comment>
<evidence type="ECO:0000256" key="7">
    <source>
        <dbReference type="RuleBase" id="RU003879"/>
    </source>
</evidence>
<dbReference type="PANTHER" id="PTHR30558:SF3">
    <property type="entry name" value="BIOPOLYMER TRANSPORT PROTEIN EXBD-RELATED"/>
    <property type="match status" value="1"/>
</dbReference>
<dbReference type="RefSeq" id="WP_425343682.1">
    <property type="nucleotide sequence ID" value="NZ_JBGUBD010000001.1"/>
</dbReference>
<keyword evidence="6 8" id="KW-0472">Membrane</keyword>
<name>A0ABV4U2S5_9BACT</name>
<evidence type="ECO:0000256" key="2">
    <source>
        <dbReference type="ARBA" id="ARBA00005811"/>
    </source>
</evidence>
<dbReference type="Pfam" id="PF02472">
    <property type="entry name" value="ExbD"/>
    <property type="match status" value="1"/>
</dbReference>
<comment type="subcellular location">
    <subcellularLocation>
        <location evidence="1">Cell membrane</location>
        <topology evidence="1">Single-pass membrane protein</topology>
    </subcellularLocation>
    <subcellularLocation>
        <location evidence="7">Cell membrane</location>
        <topology evidence="7">Single-pass type II membrane protein</topology>
    </subcellularLocation>
</comment>
<dbReference type="PANTHER" id="PTHR30558">
    <property type="entry name" value="EXBD MEMBRANE COMPONENT OF PMF-DRIVEN MACROMOLECULE IMPORT SYSTEM"/>
    <property type="match status" value="1"/>
</dbReference>
<evidence type="ECO:0000256" key="5">
    <source>
        <dbReference type="ARBA" id="ARBA00022989"/>
    </source>
</evidence>
<evidence type="ECO:0000313" key="10">
    <source>
        <dbReference type="Proteomes" id="UP001575105"/>
    </source>
</evidence>
<feature type="transmembrane region" description="Helical" evidence="8">
    <location>
        <begin position="21"/>
        <end position="40"/>
    </location>
</feature>
<dbReference type="InterPro" id="IPR003400">
    <property type="entry name" value="ExbD"/>
</dbReference>
<dbReference type="EMBL" id="JBGUBD010000001">
    <property type="protein sequence ID" value="MFA9476754.1"/>
    <property type="molecule type" value="Genomic_DNA"/>
</dbReference>
<keyword evidence="10" id="KW-1185">Reference proteome</keyword>
<evidence type="ECO:0000256" key="4">
    <source>
        <dbReference type="ARBA" id="ARBA00022692"/>
    </source>
</evidence>
<reference evidence="9 10" key="1">
    <citation type="submission" date="2024-08" db="EMBL/GenBank/DDBJ databases">
        <title>Whole-genome sequencing of halo(alkali)philic microorganisms from hypersaline lakes.</title>
        <authorList>
            <person name="Sorokin D.Y."/>
            <person name="Merkel A.Y."/>
            <person name="Messina E."/>
            <person name="Yakimov M."/>
        </authorList>
    </citation>
    <scope>NUCLEOTIDE SEQUENCE [LARGE SCALE GENOMIC DNA]</scope>
    <source>
        <strain evidence="9 10">AB-hyl4</strain>
    </source>
</reference>
<protein>
    <submittedName>
        <fullName evidence="9">ExbD/TolR family protein</fullName>
    </submittedName>
</protein>
<keyword evidence="4 7" id="KW-0812">Transmembrane</keyword>
<keyword evidence="3" id="KW-1003">Cell membrane</keyword>
<comment type="caution">
    <text evidence="9">The sequence shown here is derived from an EMBL/GenBank/DDBJ whole genome shotgun (WGS) entry which is preliminary data.</text>
</comment>
<evidence type="ECO:0000313" key="9">
    <source>
        <dbReference type="EMBL" id="MFA9476754.1"/>
    </source>
</evidence>
<dbReference type="Gene3D" id="3.30.420.270">
    <property type="match status" value="1"/>
</dbReference>
<keyword evidence="7" id="KW-0653">Protein transport</keyword>
<dbReference type="Proteomes" id="UP001575105">
    <property type="component" value="Unassembled WGS sequence"/>
</dbReference>